<proteinExistence type="predicted"/>
<comment type="caution">
    <text evidence="1">The sequence shown here is derived from an EMBL/GenBank/DDBJ whole genome shotgun (WGS) entry which is preliminary data.</text>
</comment>
<accession>A0ABV6LLB0</accession>
<dbReference type="Proteomes" id="UP001589836">
    <property type="component" value="Unassembled WGS sequence"/>
</dbReference>
<dbReference type="EMBL" id="JBHLTP010000003">
    <property type="protein sequence ID" value="MFC0523193.1"/>
    <property type="molecule type" value="Genomic_DNA"/>
</dbReference>
<dbReference type="Pfam" id="PF10720">
    <property type="entry name" value="DUF2515"/>
    <property type="match status" value="1"/>
</dbReference>
<sequence length="319" mass="37993">MNQNTMDAMLEDIALQTKHNNKDNISRTKAYQTFYMHNKEIHWSFLASMVSRNAGWNMTDLQTPPLCTLLNDAAKKNIFMTYERANWLIFSDAYPQLLLYAFCKAENQPMFHLLRHFSVSSFMIKEWENFWYHSDYRRLVTALIINEQNVIQKPVIRQSFYSKTVFHKAPYLVQDFFNMSAVLFPTLTGEVYGAYVHDFSNVSKRIKLGKQLSALLFHPEYSGRFLDFALWTEPTGSRNEYEQYFTYATIRSPMLRRIYPVIQHKDTIRKEWCISGRSVRKKWWKQEDLQNHKDVSHRFYAKRTALQALIHVMDAIHHQ</sequence>
<keyword evidence="2" id="KW-1185">Reference proteome</keyword>
<reference evidence="1 2" key="1">
    <citation type="submission" date="2024-09" db="EMBL/GenBank/DDBJ databases">
        <authorList>
            <person name="Sun Q."/>
            <person name="Mori K."/>
        </authorList>
    </citation>
    <scope>NUCLEOTIDE SEQUENCE [LARGE SCALE GENOMIC DNA]</scope>
    <source>
        <strain evidence="1 2">NCAIM B.02529</strain>
    </source>
</reference>
<dbReference type="InterPro" id="IPR019658">
    <property type="entry name" value="DUF2515"/>
</dbReference>
<organism evidence="1 2">
    <name type="scientific">Pontibacillus salicampi</name>
    <dbReference type="NCBI Taxonomy" id="1449801"/>
    <lineage>
        <taxon>Bacteria</taxon>
        <taxon>Bacillati</taxon>
        <taxon>Bacillota</taxon>
        <taxon>Bacilli</taxon>
        <taxon>Bacillales</taxon>
        <taxon>Bacillaceae</taxon>
        <taxon>Pontibacillus</taxon>
    </lineage>
</organism>
<dbReference type="RefSeq" id="WP_377345733.1">
    <property type="nucleotide sequence ID" value="NZ_JBHLTP010000003.1"/>
</dbReference>
<gene>
    <name evidence="1" type="ORF">ACFFGV_06235</name>
</gene>
<evidence type="ECO:0000313" key="2">
    <source>
        <dbReference type="Proteomes" id="UP001589836"/>
    </source>
</evidence>
<evidence type="ECO:0000313" key="1">
    <source>
        <dbReference type="EMBL" id="MFC0523193.1"/>
    </source>
</evidence>
<protein>
    <submittedName>
        <fullName evidence="1">DUF2515 family protein</fullName>
    </submittedName>
</protein>
<name>A0ABV6LLB0_9BACI</name>